<keyword evidence="6" id="KW-1185">Reference proteome</keyword>
<evidence type="ECO:0000256" key="1">
    <source>
        <dbReference type="ARBA" id="ARBA00006198"/>
    </source>
</evidence>
<dbReference type="Proteomes" id="UP000887581">
    <property type="component" value="Unplaced"/>
</dbReference>
<dbReference type="InterPro" id="IPR002731">
    <property type="entry name" value="ATPase_BadF"/>
</dbReference>
<protein>
    <recommendedName>
        <fullName evidence="3">N-acetyl-D-glucosamine kinase</fullName>
        <ecNumber evidence="2">2.7.1.59</ecNumber>
    </recommendedName>
    <alternativeName>
        <fullName evidence="4">GlcNAc kinase</fullName>
    </alternativeName>
</protein>
<dbReference type="WBParaSite" id="sdigi.contig167.g5552.t1">
    <property type="protein sequence ID" value="sdigi.contig167.g5552.t1"/>
    <property type="gene ID" value="sdigi.contig167.g5552"/>
</dbReference>
<dbReference type="PANTHER" id="PTHR12862:SF0">
    <property type="entry name" value="N-ACETYL-D-GLUCOSAMINE KINASE"/>
    <property type="match status" value="1"/>
</dbReference>
<dbReference type="InterPro" id="IPR039758">
    <property type="entry name" value="NAGK-like"/>
</dbReference>
<dbReference type="InterPro" id="IPR043129">
    <property type="entry name" value="ATPase_NBD"/>
</dbReference>
<evidence type="ECO:0000313" key="7">
    <source>
        <dbReference type="WBParaSite" id="sdigi.contig167.g5552.t1"/>
    </source>
</evidence>
<dbReference type="EC" id="2.7.1.59" evidence="2"/>
<dbReference type="Pfam" id="PF01869">
    <property type="entry name" value="BcrAD_BadFG"/>
    <property type="match status" value="1"/>
</dbReference>
<evidence type="ECO:0000256" key="2">
    <source>
        <dbReference type="ARBA" id="ARBA00012122"/>
    </source>
</evidence>
<feature type="domain" description="ATPase BadF/BadG/BcrA/BcrD type" evidence="5">
    <location>
        <begin position="4"/>
        <end position="302"/>
    </location>
</feature>
<dbReference type="AlphaFoldDB" id="A0A915PNB4"/>
<evidence type="ECO:0000256" key="3">
    <source>
        <dbReference type="ARBA" id="ARBA00014974"/>
    </source>
</evidence>
<organism evidence="6 7">
    <name type="scientific">Setaria digitata</name>
    <dbReference type="NCBI Taxonomy" id="48799"/>
    <lineage>
        <taxon>Eukaryota</taxon>
        <taxon>Metazoa</taxon>
        <taxon>Ecdysozoa</taxon>
        <taxon>Nematoda</taxon>
        <taxon>Chromadorea</taxon>
        <taxon>Rhabditida</taxon>
        <taxon>Spirurina</taxon>
        <taxon>Spiruromorpha</taxon>
        <taxon>Filarioidea</taxon>
        <taxon>Setariidae</taxon>
        <taxon>Setaria</taxon>
    </lineage>
</organism>
<dbReference type="Gene3D" id="3.30.420.40">
    <property type="match status" value="1"/>
</dbReference>
<name>A0A915PNB4_9BILA</name>
<dbReference type="GO" id="GO:0045127">
    <property type="term" value="F:N-acetylglucosamine kinase activity"/>
    <property type="evidence" value="ECO:0007669"/>
    <property type="project" value="UniProtKB-EC"/>
</dbReference>
<evidence type="ECO:0000313" key="6">
    <source>
        <dbReference type="Proteomes" id="UP000887581"/>
    </source>
</evidence>
<evidence type="ECO:0000259" key="5">
    <source>
        <dbReference type="Pfam" id="PF01869"/>
    </source>
</evidence>
<dbReference type="SUPFAM" id="SSF53067">
    <property type="entry name" value="Actin-like ATPase domain"/>
    <property type="match status" value="2"/>
</dbReference>
<proteinExistence type="inferred from homology"/>
<sequence length="324" mass="35297">MVQSGATQSRLLLIDESGKRYGEWTGCGLNYCLDGFDVVGDKIAKWIQLAKKEVGIIGPLAAVGMGLSGAEDEESNQRLVEFLKDQHGDIAIEFTLSSDAVVAVAASFQNGGVVVVAGTGSACRLLKADNSVFGVGGWGHQISDGGSAFWISRRLIQYIFDEEDGLHPSPYPILKTKRLLFEFFDLHDKAGILELLYTNFDKSRIAAFTAHVAKGANDDPLIRHVFHDAGEQLGLYVRAISRNFDEEMLHDTPLLLIGSVWQSWELLKNGFIHGLKSNGSPIKQVTLHTLLETPALGAAFLAAKKLGRNVACSQRTAIFEVLKL</sequence>
<accession>A0A915PNB4</accession>
<evidence type="ECO:0000256" key="4">
    <source>
        <dbReference type="ARBA" id="ARBA00031123"/>
    </source>
</evidence>
<comment type="similarity">
    <text evidence="1">Belongs to the eukaryotic-type N-acetylglucosamine kinase family.</text>
</comment>
<reference evidence="7" key="1">
    <citation type="submission" date="2022-11" db="UniProtKB">
        <authorList>
            <consortium name="WormBaseParasite"/>
        </authorList>
    </citation>
    <scope>IDENTIFICATION</scope>
</reference>
<dbReference type="PANTHER" id="PTHR12862">
    <property type="entry name" value="BADF TYPE ATPASE DOMAIN-CONTAINING PROTEIN"/>
    <property type="match status" value="1"/>
</dbReference>